<proteinExistence type="predicted"/>
<protein>
    <submittedName>
        <fullName evidence="1">Uncharacterized protein</fullName>
    </submittedName>
</protein>
<sequence length="111" mass="12785">MWFLVTFEKHLSLPPGYHVYLMTHAFKNSGDGVWFDGLKEGFQNNPSVYLMTSTTTSKKQGVGVGPHDNKKKRKKMEMKMSGMKNNNFLSEQFSRREARSQQMRCVGVTDM</sequence>
<dbReference type="AlphaFoldDB" id="A0AAV6V8R6"/>
<gene>
    <name evidence="1" type="ORF">JTE90_001732</name>
</gene>
<name>A0AAV6V8R6_9ARAC</name>
<dbReference type="EMBL" id="JAFNEN010000147">
    <property type="protein sequence ID" value="KAG8191996.1"/>
    <property type="molecule type" value="Genomic_DNA"/>
</dbReference>
<organism evidence="1 2">
    <name type="scientific">Oedothorax gibbosus</name>
    <dbReference type="NCBI Taxonomy" id="931172"/>
    <lineage>
        <taxon>Eukaryota</taxon>
        <taxon>Metazoa</taxon>
        <taxon>Ecdysozoa</taxon>
        <taxon>Arthropoda</taxon>
        <taxon>Chelicerata</taxon>
        <taxon>Arachnida</taxon>
        <taxon>Araneae</taxon>
        <taxon>Araneomorphae</taxon>
        <taxon>Entelegynae</taxon>
        <taxon>Araneoidea</taxon>
        <taxon>Linyphiidae</taxon>
        <taxon>Erigoninae</taxon>
        <taxon>Oedothorax</taxon>
    </lineage>
</organism>
<keyword evidence="2" id="KW-1185">Reference proteome</keyword>
<evidence type="ECO:0000313" key="2">
    <source>
        <dbReference type="Proteomes" id="UP000827092"/>
    </source>
</evidence>
<reference evidence="1 2" key="1">
    <citation type="journal article" date="2022" name="Nat. Ecol. Evol.">
        <title>A masculinizing supergene underlies an exaggerated male reproductive morph in a spider.</title>
        <authorList>
            <person name="Hendrickx F."/>
            <person name="De Corte Z."/>
            <person name="Sonet G."/>
            <person name="Van Belleghem S.M."/>
            <person name="Kostlbacher S."/>
            <person name="Vangestel C."/>
        </authorList>
    </citation>
    <scope>NUCLEOTIDE SEQUENCE [LARGE SCALE GENOMIC DNA]</scope>
    <source>
        <strain evidence="1">W744_W776</strain>
    </source>
</reference>
<evidence type="ECO:0000313" key="1">
    <source>
        <dbReference type="EMBL" id="KAG8191996.1"/>
    </source>
</evidence>
<dbReference type="Proteomes" id="UP000827092">
    <property type="component" value="Unassembled WGS sequence"/>
</dbReference>
<accession>A0AAV6V8R6</accession>
<comment type="caution">
    <text evidence="1">The sequence shown here is derived from an EMBL/GenBank/DDBJ whole genome shotgun (WGS) entry which is preliminary data.</text>
</comment>